<evidence type="ECO:0000313" key="2">
    <source>
        <dbReference type="Proteomes" id="UP001153076"/>
    </source>
</evidence>
<comment type="caution">
    <text evidence="1">The sequence shown here is derived from an EMBL/GenBank/DDBJ whole genome shotgun (WGS) entry which is preliminary data.</text>
</comment>
<dbReference type="AlphaFoldDB" id="A0A9Q1JIA8"/>
<dbReference type="EMBL" id="JAKOGI010001274">
    <property type="protein sequence ID" value="KAJ8426542.1"/>
    <property type="molecule type" value="Genomic_DNA"/>
</dbReference>
<reference evidence="1" key="1">
    <citation type="submission" date="2022-04" db="EMBL/GenBank/DDBJ databases">
        <title>Carnegiea gigantea Genome sequencing and assembly v2.</title>
        <authorList>
            <person name="Copetti D."/>
            <person name="Sanderson M.J."/>
            <person name="Burquez A."/>
            <person name="Wojciechowski M.F."/>
        </authorList>
    </citation>
    <scope>NUCLEOTIDE SEQUENCE</scope>
    <source>
        <strain evidence="1">SGP5-SGP5p</strain>
        <tissue evidence="1">Aerial part</tissue>
    </source>
</reference>
<sequence>MIFIKDLPSLQLTITINKSGETEFVTARGATYYFTLKGKNKDDTDQKSCICRAAVYVALDQLNLVELFEDPKFERQWGHGWGLVTRGSDGVLGSKTEKARACVCFAEGHSSWLLECCCRRRLCFLDCQDQEERVLTNEERIDRANYNAYWSTTMTQHHTTMPGGVRGREGMPFKLT</sequence>
<gene>
    <name evidence="1" type="ORF">Cgig2_002062</name>
</gene>
<organism evidence="1 2">
    <name type="scientific">Carnegiea gigantea</name>
    <dbReference type="NCBI Taxonomy" id="171969"/>
    <lineage>
        <taxon>Eukaryota</taxon>
        <taxon>Viridiplantae</taxon>
        <taxon>Streptophyta</taxon>
        <taxon>Embryophyta</taxon>
        <taxon>Tracheophyta</taxon>
        <taxon>Spermatophyta</taxon>
        <taxon>Magnoliopsida</taxon>
        <taxon>eudicotyledons</taxon>
        <taxon>Gunneridae</taxon>
        <taxon>Pentapetalae</taxon>
        <taxon>Caryophyllales</taxon>
        <taxon>Cactineae</taxon>
        <taxon>Cactaceae</taxon>
        <taxon>Cactoideae</taxon>
        <taxon>Echinocereeae</taxon>
        <taxon>Carnegiea</taxon>
    </lineage>
</organism>
<accession>A0A9Q1JIA8</accession>
<protein>
    <submittedName>
        <fullName evidence="1">Uncharacterized protein</fullName>
    </submittedName>
</protein>
<proteinExistence type="predicted"/>
<dbReference type="Proteomes" id="UP001153076">
    <property type="component" value="Unassembled WGS sequence"/>
</dbReference>
<keyword evidence="2" id="KW-1185">Reference proteome</keyword>
<evidence type="ECO:0000313" key="1">
    <source>
        <dbReference type="EMBL" id="KAJ8426542.1"/>
    </source>
</evidence>
<name>A0A9Q1JIA8_9CARY</name>